<evidence type="ECO:0000313" key="8">
    <source>
        <dbReference type="EMBL" id="MDZ5757485.1"/>
    </source>
</evidence>
<dbReference type="InterPro" id="IPR023885">
    <property type="entry name" value="4Fe4S-binding_SPASM_dom"/>
</dbReference>
<evidence type="ECO:0000256" key="4">
    <source>
        <dbReference type="ARBA" id="ARBA00022723"/>
    </source>
</evidence>
<protein>
    <submittedName>
        <fullName evidence="8">Radical SAM protein</fullName>
    </submittedName>
</protein>
<dbReference type="NCBIfam" id="TIGR04085">
    <property type="entry name" value="rSAM_more_4Fe4S"/>
    <property type="match status" value="1"/>
</dbReference>
<evidence type="ECO:0000256" key="6">
    <source>
        <dbReference type="ARBA" id="ARBA00023014"/>
    </source>
</evidence>
<evidence type="ECO:0000259" key="7">
    <source>
        <dbReference type="Pfam" id="PF04055"/>
    </source>
</evidence>
<dbReference type="InterPro" id="IPR013785">
    <property type="entry name" value="Aldolase_TIM"/>
</dbReference>
<dbReference type="SFLD" id="SFLDS00029">
    <property type="entry name" value="Radical_SAM"/>
    <property type="match status" value="1"/>
</dbReference>
<organism evidence="8 9">
    <name type="scientific">Carnobacterium maltaromaticum</name>
    <name type="common">Carnobacterium piscicola</name>
    <dbReference type="NCBI Taxonomy" id="2751"/>
    <lineage>
        <taxon>Bacteria</taxon>
        <taxon>Bacillati</taxon>
        <taxon>Bacillota</taxon>
        <taxon>Bacilli</taxon>
        <taxon>Lactobacillales</taxon>
        <taxon>Carnobacteriaceae</taxon>
        <taxon>Carnobacterium</taxon>
    </lineage>
</organism>
<comment type="cofactor">
    <cofactor evidence="1">
        <name>[4Fe-4S] cluster</name>
        <dbReference type="ChEBI" id="CHEBI:49883"/>
    </cofactor>
</comment>
<dbReference type="GO" id="GO:0046872">
    <property type="term" value="F:metal ion binding"/>
    <property type="evidence" value="ECO:0007669"/>
    <property type="project" value="UniProtKB-KW"/>
</dbReference>
<evidence type="ECO:0000256" key="1">
    <source>
        <dbReference type="ARBA" id="ARBA00001966"/>
    </source>
</evidence>
<dbReference type="CDD" id="cd01335">
    <property type="entry name" value="Radical_SAM"/>
    <property type="match status" value="1"/>
</dbReference>
<keyword evidence="6" id="KW-0411">Iron-sulfur</keyword>
<reference evidence="8" key="1">
    <citation type="submission" date="2023-08" db="EMBL/GenBank/DDBJ databases">
        <title>Genomic characterization of piscicolin 126 produced by Carnobacterium maltaromaticum CM22 strain isolated from salmon (Salmo salar).</title>
        <authorList>
            <person name="Gonzalez-Gragera E."/>
            <person name="Garcia-Lopez J.D."/>
            <person name="Teso-Perez C."/>
            <person name="Gimenez-Hernandez I."/>
            <person name="Peralta-Sanchez J.M."/>
            <person name="Valdivia E."/>
            <person name="Montalban-Lopez M."/>
            <person name="Martin-Platero A.M."/>
            <person name="Banos A."/>
            <person name="Martinez-Bueno M."/>
        </authorList>
    </citation>
    <scope>NUCLEOTIDE SEQUENCE</scope>
    <source>
        <strain evidence="8">CM22</strain>
    </source>
</reference>
<feature type="domain" description="Radical SAM core" evidence="7">
    <location>
        <begin position="91"/>
        <end position="240"/>
    </location>
</feature>
<evidence type="ECO:0000256" key="2">
    <source>
        <dbReference type="ARBA" id="ARBA00022485"/>
    </source>
</evidence>
<dbReference type="Gene3D" id="3.20.20.70">
    <property type="entry name" value="Aldolase class I"/>
    <property type="match status" value="1"/>
</dbReference>
<comment type="caution">
    <text evidence="8">The sequence shown here is derived from an EMBL/GenBank/DDBJ whole genome shotgun (WGS) entry which is preliminary data.</text>
</comment>
<evidence type="ECO:0000256" key="5">
    <source>
        <dbReference type="ARBA" id="ARBA00023004"/>
    </source>
</evidence>
<proteinExistence type="predicted"/>
<dbReference type="SFLD" id="SFLDG01067">
    <property type="entry name" value="SPASM/twitch_domain_containing"/>
    <property type="match status" value="1"/>
</dbReference>
<keyword evidence="2" id="KW-0004">4Fe-4S</keyword>
<sequence length="420" mass="49294">MLSKYNHYKKSGDDVFIYNSISDKYEKISNIEFTYLNDKKMIHKISNTNFSNLIKKDMLINDQSVEFSKIMLRYNEAVYSKNLHIVLLASTDCNLECSYCYQELEKMTISDEFIKVFIEFIKRNIRSYEGVYIEWFGGEPLLARRRIIELSTKIKNICKNNNIPYIATMTTNGYYLNDKVALDLINSGIKFFQVTLDGNEDEHNLLRVSKNGKGSYKKITENLIKIKTNIPKNIFFRIGVRNNVSKRNIQKSAYDFFEKYLVDDPRFSYFQYPIKNWGGTKINKMKNDLIGEKEELIDTDKNSQFSRPLSRRLCYATKNQGYSITPDLKVYKCHHFIGKYFIDKLNIMNYVGTIADNGVLYTNEGTSIDWNVANINEKCKTCKYLPNCLFDKCPLKMTNDFENCRDEQKLVIKRKMSVLE</sequence>
<keyword evidence="3" id="KW-0949">S-adenosyl-L-methionine</keyword>
<dbReference type="EMBL" id="JAVBVO010000001">
    <property type="protein sequence ID" value="MDZ5757485.1"/>
    <property type="molecule type" value="Genomic_DNA"/>
</dbReference>
<dbReference type="SUPFAM" id="SSF102114">
    <property type="entry name" value="Radical SAM enzymes"/>
    <property type="match status" value="1"/>
</dbReference>
<keyword evidence="4" id="KW-0479">Metal-binding</keyword>
<keyword evidence="5" id="KW-0408">Iron</keyword>
<accession>A0AAW9JV17</accession>
<name>A0AAW9JV17_CARML</name>
<dbReference type="PANTHER" id="PTHR43787:SF3">
    <property type="entry name" value="ARYLSULFATASE REGULATORY PROTEIN"/>
    <property type="match status" value="1"/>
</dbReference>
<dbReference type="PANTHER" id="PTHR43787">
    <property type="entry name" value="FEMO COFACTOR BIOSYNTHESIS PROTEIN NIFB-RELATED"/>
    <property type="match status" value="1"/>
</dbReference>
<evidence type="ECO:0000313" key="9">
    <source>
        <dbReference type="Proteomes" id="UP001290462"/>
    </source>
</evidence>
<gene>
    <name evidence="8" type="ORF">RAK27_02285</name>
</gene>
<evidence type="ECO:0000256" key="3">
    <source>
        <dbReference type="ARBA" id="ARBA00022691"/>
    </source>
</evidence>
<dbReference type="Pfam" id="PF04055">
    <property type="entry name" value="Radical_SAM"/>
    <property type="match status" value="1"/>
</dbReference>
<dbReference type="AlphaFoldDB" id="A0AAW9JV17"/>
<dbReference type="RefSeq" id="WP_322808397.1">
    <property type="nucleotide sequence ID" value="NZ_JAVBVO010000001.1"/>
</dbReference>
<dbReference type="GO" id="GO:0051539">
    <property type="term" value="F:4 iron, 4 sulfur cluster binding"/>
    <property type="evidence" value="ECO:0007669"/>
    <property type="project" value="UniProtKB-KW"/>
</dbReference>
<dbReference type="InterPro" id="IPR058240">
    <property type="entry name" value="rSAM_sf"/>
</dbReference>
<dbReference type="GO" id="GO:0003824">
    <property type="term" value="F:catalytic activity"/>
    <property type="evidence" value="ECO:0007669"/>
    <property type="project" value="InterPro"/>
</dbReference>
<dbReference type="InterPro" id="IPR007197">
    <property type="entry name" value="rSAM"/>
</dbReference>
<dbReference type="Proteomes" id="UP001290462">
    <property type="component" value="Unassembled WGS sequence"/>
</dbReference>